<dbReference type="Pfam" id="PF10415">
    <property type="entry name" value="FumaraseC_C"/>
    <property type="match status" value="1"/>
</dbReference>
<dbReference type="Gene3D" id="1.10.40.30">
    <property type="entry name" value="Fumarase/aspartase (C-terminal domain)"/>
    <property type="match status" value="1"/>
</dbReference>
<dbReference type="Gene3D" id="1.10.275.10">
    <property type="entry name" value="Fumarase/aspartase (N-terminal domain)"/>
    <property type="match status" value="1"/>
</dbReference>
<dbReference type="PROSITE" id="PS00163">
    <property type="entry name" value="FUMARATE_LYASES"/>
    <property type="match status" value="1"/>
</dbReference>
<dbReference type="GO" id="GO:0008797">
    <property type="term" value="F:aspartate ammonia-lyase activity"/>
    <property type="evidence" value="ECO:0007669"/>
    <property type="project" value="TreeGrafter"/>
</dbReference>
<dbReference type="FunFam" id="1.10.275.10:FF:000001">
    <property type="entry name" value="Fumarate hydratase, mitochondrial"/>
    <property type="match status" value="1"/>
</dbReference>
<evidence type="ECO:0000313" key="4">
    <source>
        <dbReference type="EMBL" id="OGL51464.1"/>
    </source>
</evidence>
<dbReference type="PANTHER" id="PTHR42696:SF2">
    <property type="entry name" value="ASPARTATE AMMONIA-LYASE"/>
    <property type="match status" value="1"/>
</dbReference>
<evidence type="ECO:0000259" key="2">
    <source>
        <dbReference type="Pfam" id="PF00206"/>
    </source>
</evidence>
<dbReference type="GO" id="GO:0006531">
    <property type="term" value="P:aspartate metabolic process"/>
    <property type="evidence" value="ECO:0007669"/>
    <property type="project" value="TreeGrafter"/>
</dbReference>
<dbReference type="SUPFAM" id="SSF48557">
    <property type="entry name" value="L-aspartase-like"/>
    <property type="match status" value="1"/>
</dbReference>
<dbReference type="InterPro" id="IPR020557">
    <property type="entry name" value="Fumarate_lyase_CS"/>
</dbReference>
<dbReference type="Proteomes" id="UP000178082">
    <property type="component" value="Unassembled WGS sequence"/>
</dbReference>
<feature type="domain" description="Fumarate lyase N-terminal" evidence="2">
    <location>
        <begin position="15"/>
        <end position="340"/>
    </location>
</feature>
<dbReference type="EMBL" id="MGDI01000042">
    <property type="protein sequence ID" value="OGL51464.1"/>
    <property type="molecule type" value="Genomic_DNA"/>
</dbReference>
<accession>A0A1F7SDZ3</accession>
<dbReference type="PANTHER" id="PTHR42696">
    <property type="entry name" value="ASPARTATE AMMONIA-LYASE"/>
    <property type="match status" value="1"/>
</dbReference>
<dbReference type="InterPro" id="IPR000362">
    <property type="entry name" value="Fumarate_lyase_fam"/>
</dbReference>
<dbReference type="NCBIfam" id="NF008909">
    <property type="entry name" value="PRK12273.1"/>
    <property type="match status" value="1"/>
</dbReference>
<dbReference type="Pfam" id="PF00206">
    <property type="entry name" value="Lyase_1"/>
    <property type="match status" value="1"/>
</dbReference>
<dbReference type="InterPro" id="IPR024083">
    <property type="entry name" value="Fumarase/histidase_N"/>
</dbReference>
<proteinExistence type="predicted"/>
<dbReference type="InterPro" id="IPR022761">
    <property type="entry name" value="Fumarate_lyase_N"/>
</dbReference>
<feature type="domain" description="Fumarase C C-terminal" evidence="3">
    <location>
        <begin position="406"/>
        <end position="452"/>
    </location>
</feature>
<dbReference type="FunFam" id="1.20.200.10:FF:000001">
    <property type="entry name" value="Fumarate hydratase, mitochondrial"/>
    <property type="match status" value="1"/>
</dbReference>
<organism evidence="4 5">
    <name type="scientific">Candidatus Schekmanbacteria bacterium RIFCSPLOWO2_12_FULL_38_15</name>
    <dbReference type="NCBI Taxonomy" id="1817883"/>
    <lineage>
        <taxon>Bacteria</taxon>
        <taxon>Candidatus Schekmaniibacteriota</taxon>
    </lineage>
</organism>
<gene>
    <name evidence="4" type="ORF">A3G31_06330</name>
</gene>
<dbReference type="InterPro" id="IPR018951">
    <property type="entry name" value="Fumarase_C_C"/>
</dbReference>
<dbReference type="AlphaFoldDB" id="A0A1F7SDZ3"/>
<dbReference type="CDD" id="cd01357">
    <property type="entry name" value="Aspartase"/>
    <property type="match status" value="1"/>
</dbReference>
<sequence>MKYRKEKDYLGEKLIPDDKYYGVQTSRAVDNFPISGFTLSKEMINAISEIKIAAAKANMELEKLDKKKGEAIIKAAKEVLEGRFEGDFPVDAFQAGAGTSSHMNLNEVIANRACEILGGKKGDNSLVHPNDHVNMSQSTNDVFPTAIRIASLKLLGKLLSEMDSLGKAFKLKGREFKFIIKSGRTHLQDAVPMTLGNEFGAYGESVRKWKKRAENAIVSLGLLGIGGSAVGSGINTHPKYRERVVKNLRGITGLDLKSSPDLFEAMESMAPFVELSGSLKGFCFDLVRICNDLRLLSSGPRTGFDEINLPSVQPGSSIMPGKINPVMAEMTTMVAFQVIGNDLTISMAAQAGQLELNVMMPVIAFNVVISLRILTNALKVLREKCVEGITANKDVCRRYAENSLGLATILNPYIGYAAAAEVAKESNRTGKSIIDVIREKRLMSDGEIERIFKQ</sequence>
<dbReference type="InterPro" id="IPR008948">
    <property type="entry name" value="L-Aspartase-like"/>
</dbReference>
<name>A0A1F7SDZ3_9BACT</name>
<dbReference type="InterPro" id="IPR051546">
    <property type="entry name" value="Aspartate_Ammonia-Lyase"/>
</dbReference>
<dbReference type="GO" id="GO:0005829">
    <property type="term" value="C:cytosol"/>
    <property type="evidence" value="ECO:0007669"/>
    <property type="project" value="TreeGrafter"/>
</dbReference>
<dbReference type="PRINTS" id="PR00149">
    <property type="entry name" value="FUMRATELYASE"/>
</dbReference>
<dbReference type="GO" id="GO:0006099">
    <property type="term" value="P:tricarboxylic acid cycle"/>
    <property type="evidence" value="ECO:0007669"/>
    <property type="project" value="InterPro"/>
</dbReference>
<keyword evidence="1 4" id="KW-0456">Lyase</keyword>
<dbReference type="Gene3D" id="1.20.200.10">
    <property type="entry name" value="Fumarase/aspartase (Central domain)"/>
    <property type="match status" value="1"/>
</dbReference>
<evidence type="ECO:0000256" key="1">
    <source>
        <dbReference type="ARBA" id="ARBA00023239"/>
    </source>
</evidence>
<comment type="caution">
    <text evidence="4">The sequence shown here is derived from an EMBL/GenBank/DDBJ whole genome shotgun (WGS) entry which is preliminary data.</text>
</comment>
<dbReference type="STRING" id="1817883.A3G31_06330"/>
<reference evidence="4 5" key="1">
    <citation type="journal article" date="2016" name="Nat. Commun.">
        <title>Thousands of microbial genomes shed light on interconnected biogeochemical processes in an aquifer system.</title>
        <authorList>
            <person name="Anantharaman K."/>
            <person name="Brown C.T."/>
            <person name="Hug L.A."/>
            <person name="Sharon I."/>
            <person name="Castelle C.J."/>
            <person name="Probst A.J."/>
            <person name="Thomas B.C."/>
            <person name="Singh A."/>
            <person name="Wilkins M.J."/>
            <person name="Karaoz U."/>
            <person name="Brodie E.L."/>
            <person name="Williams K.H."/>
            <person name="Hubbard S.S."/>
            <person name="Banfield J.F."/>
        </authorList>
    </citation>
    <scope>NUCLEOTIDE SEQUENCE [LARGE SCALE GENOMIC DNA]</scope>
</reference>
<evidence type="ECO:0000259" key="3">
    <source>
        <dbReference type="Pfam" id="PF10415"/>
    </source>
</evidence>
<evidence type="ECO:0000313" key="5">
    <source>
        <dbReference type="Proteomes" id="UP000178082"/>
    </source>
</evidence>
<protein>
    <submittedName>
        <fullName evidence="4">Aspartate ammonia-lyase</fullName>
    </submittedName>
</protein>